<feature type="domain" description="N-acetyltransferase" evidence="4">
    <location>
        <begin position="20"/>
        <end position="160"/>
    </location>
</feature>
<name>A0A6J7B324_9ZZZZ</name>
<dbReference type="AlphaFoldDB" id="A0A6J7B324"/>
<dbReference type="InterPro" id="IPR000182">
    <property type="entry name" value="GNAT_dom"/>
</dbReference>
<dbReference type="InterPro" id="IPR051531">
    <property type="entry name" value="N-acetyltransferase"/>
</dbReference>
<evidence type="ECO:0000313" key="5">
    <source>
        <dbReference type="EMBL" id="CAB4839591.1"/>
    </source>
</evidence>
<dbReference type="PANTHER" id="PTHR43792">
    <property type="entry name" value="GNAT FAMILY, PUTATIVE (AFU_ORTHOLOGUE AFUA_3G00765)-RELATED-RELATED"/>
    <property type="match status" value="1"/>
</dbReference>
<dbReference type="EMBL" id="CAFAZW010000002">
    <property type="protein sequence ID" value="CAB4839591.1"/>
    <property type="molecule type" value="Genomic_DNA"/>
</dbReference>
<organism evidence="5">
    <name type="scientific">freshwater metagenome</name>
    <dbReference type="NCBI Taxonomy" id="449393"/>
    <lineage>
        <taxon>unclassified sequences</taxon>
        <taxon>metagenomes</taxon>
        <taxon>ecological metagenomes</taxon>
    </lineage>
</organism>
<dbReference type="Gene3D" id="3.40.630.30">
    <property type="match status" value="1"/>
</dbReference>
<dbReference type="Pfam" id="PF13302">
    <property type="entry name" value="Acetyltransf_3"/>
    <property type="match status" value="1"/>
</dbReference>
<dbReference type="GO" id="GO:0016747">
    <property type="term" value="F:acyltransferase activity, transferring groups other than amino-acyl groups"/>
    <property type="evidence" value="ECO:0007669"/>
    <property type="project" value="InterPro"/>
</dbReference>
<evidence type="ECO:0000256" key="2">
    <source>
        <dbReference type="ARBA" id="ARBA00023315"/>
    </source>
</evidence>
<comment type="similarity">
    <text evidence="3">Belongs to the acetyltransferase family. RimJ subfamily.</text>
</comment>
<dbReference type="SUPFAM" id="SSF55729">
    <property type="entry name" value="Acyl-CoA N-acyltransferases (Nat)"/>
    <property type="match status" value="1"/>
</dbReference>
<evidence type="ECO:0000259" key="4">
    <source>
        <dbReference type="PROSITE" id="PS51186"/>
    </source>
</evidence>
<evidence type="ECO:0000256" key="1">
    <source>
        <dbReference type="ARBA" id="ARBA00022679"/>
    </source>
</evidence>
<keyword evidence="1" id="KW-0808">Transferase</keyword>
<proteinExistence type="inferred from homology"/>
<accession>A0A6J7B324</accession>
<protein>
    <submittedName>
        <fullName evidence="5">Unannotated protein</fullName>
    </submittedName>
</protein>
<evidence type="ECO:0000256" key="3">
    <source>
        <dbReference type="ARBA" id="ARBA00038502"/>
    </source>
</evidence>
<keyword evidence="2" id="KW-0012">Acyltransferase</keyword>
<sequence>MIQNQLSVRKFRNSDHKEYRRARSESEMDVSAFFEIGPLTKTSKRSTSYEFIQQISGPDRNRHFAVFWNKILVGHFSLYEGSSLNSLQIVYWVRTGFTGLGIGTWALSKISRNLFKFPQVHFLELFIDPKNYASVRVATKCGYSLRGPSQATEDMEKGSESKFAWFVLERGRSPSLSLSNPMALVSSFENYL</sequence>
<dbReference type="PANTHER" id="PTHR43792:SF8">
    <property type="entry name" value="[RIBOSOMAL PROTEIN US5]-ALANINE N-ACETYLTRANSFERASE"/>
    <property type="match status" value="1"/>
</dbReference>
<reference evidence="5" key="1">
    <citation type="submission" date="2020-05" db="EMBL/GenBank/DDBJ databases">
        <authorList>
            <person name="Chiriac C."/>
            <person name="Salcher M."/>
            <person name="Ghai R."/>
            <person name="Kavagutti S V."/>
        </authorList>
    </citation>
    <scope>NUCLEOTIDE SEQUENCE</scope>
</reference>
<dbReference type="PROSITE" id="PS51186">
    <property type="entry name" value="GNAT"/>
    <property type="match status" value="1"/>
</dbReference>
<dbReference type="InterPro" id="IPR016181">
    <property type="entry name" value="Acyl_CoA_acyltransferase"/>
</dbReference>
<gene>
    <name evidence="5" type="ORF">UFOPK3256_00127</name>
</gene>